<evidence type="ECO:0000256" key="1">
    <source>
        <dbReference type="SAM" id="MobiDB-lite"/>
    </source>
</evidence>
<feature type="compositionally biased region" description="Basic and acidic residues" evidence="1">
    <location>
        <begin position="389"/>
        <end position="401"/>
    </location>
</feature>
<accession>A0A0K2UHW7</accession>
<sequence length="626" mass="68309">MEGSSREMGSLGESRRLLGERCEGGVWQYMEAAGMGPAPLLAPQQSGLKVMLPGGGVRNSPHYLLLGGAGPGGLDGSGGLSPNGGVPSSLEMSERSWKNVVPGNVLLGPPMLSPDVKNVEEGFQGPLGEFIPLSRVESYPGVASVASVASVGSGNSSQGGNGFAVARSGIHELNGYSPLSPYSPANISCSQAQSSGMGNMGNMLQTMPPRPRPEGGQEQWNVFESGNEIRKDDLIIGSWDEECKERGKPALSQQYHYQQHHSNQQPMNILPPHYNQQFLMQHKMVEDCNGFDDSSNYAAWRNHTPCGRGWNSSSLNNTLNSLSTTHHQSSTRPALNGWQQPFSSNAGRSAARGRGILRGNRSRGSRSNVKFGTENDSSHRSRPHNSTHISDHLQEKKEGKKSAIAETIAMMSKMKMEDKERQVQKQSPDNDSSNSVNVLTENCSNIQYKNSHSRGSRYIKGRGYNCVGQNHINPMNNFLVPIRGIEGFLPFHQSIYTGSYPSNLYRTPFLPPVIPGSNNRGYRNCNNLYRGPPPPIMIGLSQRPHHAQGSRFPLNISYTNEGIRRCSRGRGRSGNHKIYMSKFTSSLKDDVTSKNVVANESNSSKGEDQNSENDSMERCSSTLVTD</sequence>
<organism evidence="2">
    <name type="scientific">Lepeophtheirus salmonis</name>
    <name type="common">Salmon louse</name>
    <name type="synonym">Caligus salmonis</name>
    <dbReference type="NCBI Taxonomy" id="72036"/>
    <lineage>
        <taxon>Eukaryota</taxon>
        <taxon>Metazoa</taxon>
        <taxon>Ecdysozoa</taxon>
        <taxon>Arthropoda</taxon>
        <taxon>Crustacea</taxon>
        <taxon>Multicrustacea</taxon>
        <taxon>Hexanauplia</taxon>
        <taxon>Copepoda</taxon>
        <taxon>Siphonostomatoida</taxon>
        <taxon>Caligidae</taxon>
        <taxon>Lepeophtheirus</taxon>
    </lineage>
</organism>
<feature type="region of interest" description="Disordered" evidence="1">
    <location>
        <begin position="415"/>
        <end position="436"/>
    </location>
</feature>
<evidence type="ECO:0000313" key="2">
    <source>
        <dbReference type="EMBL" id="CDW37680.1"/>
    </source>
</evidence>
<name>A0A0K2UHW7_LEPSM</name>
<proteinExistence type="predicted"/>
<reference evidence="2" key="1">
    <citation type="submission" date="2014-05" db="EMBL/GenBank/DDBJ databases">
        <authorList>
            <person name="Chronopoulou M."/>
        </authorList>
    </citation>
    <scope>NUCLEOTIDE SEQUENCE</scope>
    <source>
        <tissue evidence="2">Whole organism</tissue>
    </source>
</reference>
<feature type="compositionally biased region" description="Polar residues" evidence="1">
    <location>
        <begin position="593"/>
        <end position="604"/>
    </location>
</feature>
<feature type="compositionally biased region" description="Polar residues" evidence="1">
    <location>
        <begin position="326"/>
        <end position="347"/>
    </location>
</feature>
<protein>
    <submittedName>
        <fullName evidence="2">Uncharacterized protein</fullName>
    </submittedName>
</protein>
<feature type="region of interest" description="Disordered" evidence="1">
    <location>
        <begin position="590"/>
        <end position="626"/>
    </location>
</feature>
<feature type="region of interest" description="Disordered" evidence="1">
    <location>
        <begin position="321"/>
        <end position="401"/>
    </location>
</feature>
<dbReference type="EMBL" id="HACA01020319">
    <property type="protein sequence ID" value="CDW37680.1"/>
    <property type="molecule type" value="Transcribed_RNA"/>
</dbReference>
<dbReference type="AlphaFoldDB" id="A0A0K2UHW7"/>